<feature type="transmembrane region" description="Helical" evidence="2">
    <location>
        <begin position="55"/>
        <end position="76"/>
    </location>
</feature>
<dbReference type="Proteomes" id="UP000016462">
    <property type="component" value="Unassembled WGS sequence"/>
</dbReference>
<name>U1LT25_9MICO</name>
<sequence length="244" mass="24646">MNEQQHPEDRPDAIGADDPTPRHPDAPDADASDIILNDADEPTARSRGRGILRPILIGTGAAAVVLAVAGVGLSIADAFDDDEDPVPAASTSATAEPGDDRDDDSAAAVDGTVPAEPADLAAAIEAAVTAAGGGDATSVEVERDGWKVDIRLADGSEVEVRVPLSGDPVVRADDDGDGSSDVPLDPSRIAAISDAAIAAAGGGVVVSIETEDDADVRFDVEVELGGEDVDVELAEDLSVISADR</sequence>
<reference evidence="3 4" key="1">
    <citation type="journal article" date="2013" name="Genome Announc.">
        <title>First draft genome sequence from a member of the genus agrococcus, isolated from modern microbialites.</title>
        <authorList>
            <person name="White R.A.III."/>
            <person name="Grassa C.J."/>
            <person name="Suttle C.A."/>
        </authorList>
    </citation>
    <scope>NUCLEOTIDE SEQUENCE [LARGE SCALE GENOMIC DNA]</scope>
    <source>
        <strain evidence="3 4">RW1</strain>
    </source>
</reference>
<dbReference type="EMBL" id="ASHR01000007">
    <property type="protein sequence ID" value="ERG65252.1"/>
    <property type="molecule type" value="Genomic_DNA"/>
</dbReference>
<keyword evidence="4" id="KW-1185">Reference proteome</keyword>
<dbReference type="AlphaFoldDB" id="U1LT25"/>
<dbReference type="OrthoDB" id="5117033at2"/>
<feature type="region of interest" description="Disordered" evidence="1">
    <location>
        <begin position="78"/>
        <end position="109"/>
    </location>
</feature>
<keyword evidence="2" id="KW-0812">Transmembrane</keyword>
<evidence type="ECO:0000313" key="3">
    <source>
        <dbReference type="EMBL" id="ERG65252.1"/>
    </source>
</evidence>
<dbReference type="RefSeq" id="WP_021009623.1">
    <property type="nucleotide sequence ID" value="NZ_ASHR01000007.1"/>
</dbReference>
<feature type="region of interest" description="Disordered" evidence="1">
    <location>
        <begin position="1"/>
        <end position="49"/>
    </location>
</feature>
<keyword evidence="2" id="KW-0472">Membrane</keyword>
<comment type="caution">
    <text evidence="3">The sequence shown here is derived from an EMBL/GenBank/DDBJ whole genome shotgun (WGS) entry which is preliminary data.</text>
</comment>
<accession>U1LT25</accession>
<evidence type="ECO:0000256" key="2">
    <source>
        <dbReference type="SAM" id="Phobius"/>
    </source>
</evidence>
<dbReference type="Gene3D" id="3.30.505.20">
    <property type="match status" value="2"/>
</dbReference>
<evidence type="ECO:0000256" key="1">
    <source>
        <dbReference type="SAM" id="MobiDB-lite"/>
    </source>
</evidence>
<organism evidence="3 4">
    <name type="scientific">Agrococcus pavilionensis RW1</name>
    <dbReference type="NCBI Taxonomy" id="1330458"/>
    <lineage>
        <taxon>Bacteria</taxon>
        <taxon>Bacillati</taxon>
        <taxon>Actinomycetota</taxon>
        <taxon>Actinomycetes</taxon>
        <taxon>Micrococcales</taxon>
        <taxon>Microbacteriaceae</taxon>
        <taxon>Agrococcus</taxon>
    </lineage>
</organism>
<proteinExistence type="predicted"/>
<evidence type="ECO:0008006" key="5">
    <source>
        <dbReference type="Google" id="ProtNLM"/>
    </source>
</evidence>
<keyword evidence="2" id="KW-1133">Transmembrane helix</keyword>
<protein>
    <recommendedName>
        <fullName evidence="5">PepSY domain-containing protein</fullName>
    </recommendedName>
</protein>
<evidence type="ECO:0000313" key="4">
    <source>
        <dbReference type="Proteomes" id="UP000016462"/>
    </source>
</evidence>
<feature type="compositionally biased region" description="Basic and acidic residues" evidence="1">
    <location>
        <begin position="1"/>
        <end position="12"/>
    </location>
</feature>
<gene>
    <name evidence="3" type="ORF">L332_12485</name>
</gene>